<proteinExistence type="predicted"/>
<evidence type="ECO:0000259" key="7">
    <source>
        <dbReference type="PROSITE" id="PS50835"/>
    </source>
</evidence>
<feature type="compositionally biased region" description="Low complexity" evidence="4">
    <location>
        <begin position="139"/>
        <end position="152"/>
    </location>
</feature>
<feature type="transmembrane region" description="Helical" evidence="5">
    <location>
        <begin position="161"/>
        <end position="186"/>
    </location>
</feature>
<organism evidence="8 9">
    <name type="scientific">Octodon degus</name>
    <name type="common">Degu</name>
    <name type="synonym">Sciurus degus</name>
    <dbReference type="NCBI Taxonomy" id="10160"/>
    <lineage>
        <taxon>Eukaryota</taxon>
        <taxon>Metazoa</taxon>
        <taxon>Chordata</taxon>
        <taxon>Craniata</taxon>
        <taxon>Vertebrata</taxon>
        <taxon>Euteleostomi</taxon>
        <taxon>Mammalia</taxon>
        <taxon>Eutheria</taxon>
        <taxon>Euarchontoglires</taxon>
        <taxon>Glires</taxon>
        <taxon>Rodentia</taxon>
        <taxon>Hystricomorpha</taxon>
        <taxon>Octodontidae</taxon>
        <taxon>Octodon</taxon>
    </lineage>
</organism>
<evidence type="ECO:0000256" key="4">
    <source>
        <dbReference type="SAM" id="MobiDB-lite"/>
    </source>
</evidence>
<dbReference type="PROSITE" id="PS50835">
    <property type="entry name" value="IG_LIKE"/>
    <property type="match status" value="1"/>
</dbReference>
<name>A0A6P6EUA8_OCTDE</name>
<dbReference type="InterPro" id="IPR013106">
    <property type="entry name" value="Ig_V-set"/>
</dbReference>
<dbReference type="RefSeq" id="XP_023575858.1">
    <property type="nucleotide sequence ID" value="XM_023720090.1"/>
</dbReference>
<keyword evidence="5" id="KW-0472">Membrane</keyword>
<dbReference type="InterPro" id="IPR036179">
    <property type="entry name" value="Ig-like_dom_sf"/>
</dbReference>
<dbReference type="PANTHER" id="PTHR16423">
    <property type="entry name" value="TREM-LIKE TRANSCRIPT PROTEIN"/>
    <property type="match status" value="1"/>
</dbReference>
<evidence type="ECO:0000313" key="9">
    <source>
        <dbReference type="RefSeq" id="XP_023575851.1"/>
    </source>
</evidence>
<accession>A0A6P6EUA8</accession>
<keyword evidence="5" id="KW-0812">Transmembrane</keyword>
<dbReference type="InterPro" id="IPR007110">
    <property type="entry name" value="Ig-like_dom"/>
</dbReference>
<feature type="chain" id="PRO_5044649502" evidence="6">
    <location>
        <begin position="24"/>
        <end position="285"/>
    </location>
</feature>
<feature type="region of interest" description="Disordered" evidence="4">
    <location>
        <begin position="127"/>
        <end position="152"/>
    </location>
</feature>
<evidence type="ECO:0000313" key="10">
    <source>
        <dbReference type="RefSeq" id="XP_023575858.1"/>
    </source>
</evidence>
<evidence type="ECO:0000256" key="2">
    <source>
        <dbReference type="ARBA" id="ARBA00023157"/>
    </source>
</evidence>
<keyword evidence="8" id="KW-1185">Reference proteome</keyword>
<dbReference type="OrthoDB" id="9805957at2759"/>
<keyword evidence="3" id="KW-0393">Immunoglobulin domain</keyword>
<evidence type="ECO:0000256" key="6">
    <source>
        <dbReference type="SAM" id="SignalP"/>
    </source>
</evidence>
<keyword evidence="5" id="KW-1133">Transmembrane helix</keyword>
<dbReference type="GeneID" id="101572584"/>
<keyword evidence="2" id="KW-1015">Disulfide bond</keyword>
<reference evidence="9 10" key="1">
    <citation type="submission" date="2025-04" db="UniProtKB">
        <authorList>
            <consortium name="RefSeq"/>
        </authorList>
    </citation>
    <scope>IDENTIFICATION</scope>
</reference>
<protein>
    <submittedName>
        <fullName evidence="9 10">CMRF35-like molecule 9</fullName>
    </submittedName>
</protein>
<evidence type="ECO:0000256" key="3">
    <source>
        <dbReference type="ARBA" id="ARBA00023319"/>
    </source>
</evidence>
<dbReference type="PANTHER" id="PTHR16423:SF10">
    <property type="entry name" value="CRKD-BINDING PROTEIN-RELATED"/>
    <property type="match status" value="1"/>
</dbReference>
<dbReference type="Gene3D" id="2.60.40.10">
    <property type="entry name" value="Immunoglobulins"/>
    <property type="match status" value="1"/>
</dbReference>
<keyword evidence="1 6" id="KW-0732">Signal</keyword>
<dbReference type="Proteomes" id="UP000515203">
    <property type="component" value="Unplaced"/>
</dbReference>
<evidence type="ECO:0000313" key="8">
    <source>
        <dbReference type="Proteomes" id="UP000515203"/>
    </source>
</evidence>
<dbReference type="RefSeq" id="XP_023575851.1">
    <property type="nucleotide sequence ID" value="XM_023720083.1"/>
</dbReference>
<sequence>MAQVAPCLLCPVLLVLLTLGAWAQCWELLKLQEGETLSVRCEHGTHGRRRVKAWCRQRPTEVCDVLVTSGQTFDSRCSIKDFKYSFEVTMTELRVQDSGSYHCGFLEDQFYSFKIVHLTVSKAPTLHPTRSTPRTMTVPAPASASSPATDSPPGGWQWKGVVVGVVVAILLLLLLLGLSVLMALYLRRAQGGAQKGGGAGNGERDVHHVYEDLAAPKESADFEHPVPSDQDTGTVHYASLTHLSHSGTEDPTDYDSRFLSVEYASIAGRRPQPSAHPALEGEPRK</sequence>
<evidence type="ECO:0000256" key="1">
    <source>
        <dbReference type="ARBA" id="ARBA00022729"/>
    </source>
</evidence>
<feature type="domain" description="Ig-like" evidence="7">
    <location>
        <begin position="11"/>
        <end position="103"/>
    </location>
</feature>
<dbReference type="SUPFAM" id="SSF48726">
    <property type="entry name" value="Immunoglobulin"/>
    <property type="match status" value="1"/>
</dbReference>
<dbReference type="InterPro" id="IPR013783">
    <property type="entry name" value="Ig-like_fold"/>
</dbReference>
<evidence type="ECO:0000256" key="5">
    <source>
        <dbReference type="SAM" id="Phobius"/>
    </source>
</evidence>
<feature type="signal peptide" evidence="6">
    <location>
        <begin position="1"/>
        <end position="23"/>
    </location>
</feature>
<dbReference type="AlphaFoldDB" id="A0A6P6EUA8"/>
<dbReference type="GO" id="GO:0038023">
    <property type="term" value="F:signaling receptor activity"/>
    <property type="evidence" value="ECO:0007669"/>
    <property type="project" value="TreeGrafter"/>
</dbReference>
<dbReference type="InterPro" id="IPR052314">
    <property type="entry name" value="Immune_rcpt_domain"/>
</dbReference>
<dbReference type="Pfam" id="PF07686">
    <property type="entry name" value="V-set"/>
    <property type="match status" value="1"/>
</dbReference>
<dbReference type="GO" id="GO:0009986">
    <property type="term" value="C:cell surface"/>
    <property type="evidence" value="ECO:0007669"/>
    <property type="project" value="TreeGrafter"/>
</dbReference>
<gene>
    <name evidence="9 10" type="primary">LOC101572584</name>
</gene>